<dbReference type="AlphaFoldDB" id="A0A3M5K5K1"/>
<feature type="non-terminal residue" evidence="2">
    <location>
        <position position="1"/>
    </location>
</feature>
<comment type="caution">
    <text evidence="2">The sequence shown here is derived from an EMBL/GenBank/DDBJ whole genome shotgun (WGS) entry which is preliminary data.</text>
</comment>
<evidence type="ECO:0000313" key="3">
    <source>
        <dbReference type="Proteomes" id="UP000278180"/>
    </source>
</evidence>
<accession>A0A3M5K5K1</accession>
<protein>
    <submittedName>
        <fullName evidence="2">Uncharacterized protein</fullName>
    </submittedName>
</protein>
<dbReference type="EMBL" id="RBTE01000174">
    <property type="protein sequence ID" value="RMT30891.1"/>
    <property type="molecule type" value="Genomic_DNA"/>
</dbReference>
<feature type="non-terminal residue" evidence="2">
    <location>
        <position position="132"/>
    </location>
</feature>
<reference evidence="2 3" key="1">
    <citation type="submission" date="2018-08" db="EMBL/GenBank/DDBJ databases">
        <title>Recombination of ecologically and evolutionarily significant loci maintains genetic cohesion in the Pseudomonas syringae species complex.</title>
        <authorList>
            <person name="Dillon M."/>
            <person name="Thakur S."/>
            <person name="Almeida R.N.D."/>
            <person name="Weir B.S."/>
            <person name="Guttman D.S."/>
        </authorList>
    </citation>
    <scope>NUCLEOTIDE SEQUENCE [LARGE SCALE GENOMIC DNA]</scope>
    <source>
        <strain evidence="2 3">ICMP 13684</strain>
    </source>
</reference>
<feature type="compositionally biased region" description="Low complexity" evidence="1">
    <location>
        <begin position="18"/>
        <end position="31"/>
    </location>
</feature>
<sequence>AEPLSVGNNKKIPAAVNQTAQQSSQKQAPAPVKDFDALDELLDLFPDPVPAVPTAPVQSSPESTDDDQIPFSSPPKPSARLSQPKQAMADPPMFETAPATDAAKNSTDSAQNHGANFLAWLKGGVISHRIII</sequence>
<evidence type="ECO:0000313" key="2">
    <source>
        <dbReference type="EMBL" id="RMT30891.1"/>
    </source>
</evidence>
<proteinExistence type="predicted"/>
<dbReference type="Proteomes" id="UP000278180">
    <property type="component" value="Unassembled WGS sequence"/>
</dbReference>
<gene>
    <name evidence="2" type="ORF">ALP51_05136</name>
</gene>
<feature type="region of interest" description="Disordered" evidence="1">
    <location>
        <begin position="1"/>
        <end position="110"/>
    </location>
</feature>
<organism evidence="2 3">
    <name type="scientific">Pseudomonas savastanoi</name>
    <name type="common">Pseudomonas syringae pv. savastanoi</name>
    <dbReference type="NCBI Taxonomy" id="29438"/>
    <lineage>
        <taxon>Bacteria</taxon>
        <taxon>Pseudomonadati</taxon>
        <taxon>Pseudomonadota</taxon>
        <taxon>Gammaproteobacteria</taxon>
        <taxon>Pseudomonadales</taxon>
        <taxon>Pseudomonadaceae</taxon>
        <taxon>Pseudomonas</taxon>
    </lineage>
</organism>
<name>A0A3M5K5K1_PSESS</name>
<evidence type="ECO:0000256" key="1">
    <source>
        <dbReference type="SAM" id="MobiDB-lite"/>
    </source>
</evidence>